<sequence length="169" mass="18531">MLTCPKLPIACRVEDPRAARSASPRPRSVDVYRVGARRMDGWMEFGIIISRSHGAAEKRERPTERRTRGSLWEGLALAGGRWSGVLCAASGVRREPWNRRRRRRRRGRGAGGAGGGGVLLKERAGTTLRGAAACPSLPRVQSAEQPPTERDTLEGPSPSPERDRTGWPD</sequence>
<name>A0A2R6X4M6_MARPO</name>
<keyword evidence="3" id="KW-1185">Reference proteome</keyword>
<protein>
    <submittedName>
        <fullName evidence="2">Uncharacterized protein</fullName>
    </submittedName>
</protein>
<gene>
    <name evidence="2" type="ORF">MARPO_0036s0045</name>
</gene>
<feature type="region of interest" description="Disordered" evidence="1">
    <location>
        <begin position="93"/>
        <end position="169"/>
    </location>
</feature>
<accession>A0A2R6X4M6</accession>
<dbReference type="AlphaFoldDB" id="A0A2R6X4M6"/>
<dbReference type="Gramene" id="Mp1g08010.1">
    <property type="protein sequence ID" value="Mp1g08010.1.cds1"/>
    <property type="gene ID" value="Mp1g08010"/>
</dbReference>
<evidence type="ECO:0000313" key="3">
    <source>
        <dbReference type="Proteomes" id="UP000244005"/>
    </source>
</evidence>
<evidence type="ECO:0000256" key="1">
    <source>
        <dbReference type="SAM" id="MobiDB-lite"/>
    </source>
</evidence>
<proteinExistence type="predicted"/>
<dbReference type="Proteomes" id="UP000244005">
    <property type="component" value="Unassembled WGS sequence"/>
</dbReference>
<reference evidence="3" key="1">
    <citation type="journal article" date="2017" name="Cell">
        <title>Insights into land plant evolution garnered from the Marchantia polymorpha genome.</title>
        <authorList>
            <person name="Bowman J.L."/>
            <person name="Kohchi T."/>
            <person name="Yamato K.T."/>
            <person name="Jenkins J."/>
            <person name="Shu S."/>
            <person name="Ishizaki K."/>
            <person name="Yamaoka S."/>
            <person name="Nishihama R."/>
            <person name="Nakamura Y."/>
            <person name="Berger F."/>
            <person name="Adam C."/>
            <person name="Aki S.S."/>
            <person name="Althoff F."/>
            <person name="Araki T."/>
            <person name="Arteaga-Vazquez M.A."/>
            <person name="Balasubrmanian S."/>
            <person name="Barry K."/>
            <person name="Bauer D."/>
            <person name="Boehm C.R."/>
            <person name="Briginshaw L."/>
            <person name="Caballero-Perez J."/>
            <person name="Catarino B."/>
            <person name="Chen F."/>
            <person name="Chiyoda S."/>
            <person name="Chovatia M."/>
            <person name="Davies K.M."/>
            <person name="Delmans M."/>
            <person name="Demura T."/>
            <person name="Dierschke T."/>
            <person name="Dolan L."/>
            <person name="Dorantes-Acosta A.E."/>
            <person name="Eklund D.M."/>
            <person name="Florent S.N."/>
            <person name="Flores-Sandoval E."/>
            <person name="Fujiyama A."/>
            <person name="Fukuzawa H."/>
            <person name="Galik B."/>
            <person name="Grimanelli D."/>
            <person name="Grimwood J."/>
            <person name="Grossniklaus U."/>
            <person name="Hamada T."/>
            <person name="Haseloff J."/>
            <person name="Hetherington A.J."/>
            <person name="Higo A."/>
            <person name="Hirakawa Y."/>
            <person name="Hundley H.N."/>
            <person name="Ikeda Y."/>
            <person name="Inoue K."/>
            <person name="Inoue S.I."/>
            <person name="Ishida S."/>
            <person name="Jia Q."/>
            <person name="Kakita M."/>
            <person name="Kanazawa T."/>
            <person name="Kawai Y."/>
            <person name="Kawashima T."/>
            <person name="Kennedy M."/>
            <person name="Kinose K."/>
            <person name="Kinoshita T."/>
            <person name="Kohara Y."/>
            <person name="Koide E."/>
            <person name="Komatsu K."/>
            <person name="Kopischke S."/>
            <person name="Kubo M."/>
            <person name="Kyozuka J."/>
            <person name="Lagercrantz U."/>
            <person name="Lin S.S."/>
            <person name="Lindquist E."/>
            <person name="Lipzen A.M."/>
            <person name="Lu C.W."/>
            <person name="De Luna E."/>
            <person name="Martienssen R.A."/>
            <person name="Minamino N."/>
            <person name="Mizutani M."/>
            <person name="Mizutani M."/>
            <person name="Mochizuki N."/>
            <person name="Monte I."/>
            <person name="Mosher R."/>
            <person name="Nagasaki H."/>
            <person name="Nakagami H."/>
            <person name="Naramoto S."/>
            <person name="Nishitani K."/>
            <person name="Ohtani M."/>
            <person name="Okamoto T."/>
            <person name="Okumura M."/>
            <person name="Phillips J."/>
            <person name="Pollak B."/>
            <person name="Reinders A."/>
            <person name="Rovekamp M."/>
            <person name="Sano R."/>
            <person name="Sawa S."/>
            <person name="Schmid M.W."/>
            <person name="Shirakawa M."/>
            <person name="Solano R."/>
            <person name="Spunde A."/>
            <person name="Suetsugu N."/>
            <person name="Sugano S."/>
            <person name="Sugiyama A."/>
            <person name="Sun R."/>
            <person name="Suzuki Y."/>
            <person name="Takenaka M."/>
            <person name="Takezawa D."/>
            <person name="Tomogane H."/>
            <person name="Tsuzuki M."/>
            <person name="Ueda T."/>
            <person name="Umeda M."/>
            <person name="Ward J.M."/>
            <person name="Watanabe Y."/>
            <person name="Yazaki K."/>
            <person name="Yokoyama R."/>
            <person name="Yoshitake Y."/>
            <person name="Yotsui I."/>
            <person name="Zachgo S."/>
            <person name="Schmutz J."/>
        </authorList>
    </citation>
    <scope>NUCLEOTIDE SEQUENCE [LARGE SCALE GENOMIC DNA]</scope>
    <source>
        <strain evidence="3">Tak-1</strain>
    </source>
</reference>
<dbReference type="EMBL" id="KZ772708">
    <property type="protein sequence ID" value="PTQ41053.1"/>
    <property type="molecule type" value="Genomic_DNA"/>
</dbReference>
<feature type="compositionally biased region" description="Basic and acidic residues" evidence="1">
    <location>
        <begin position="160"/>
        <end position="169"/>
    </location>
</feature>
<organism evidence="2 3">
    <name type="scientific">Marchantia polymorpha</name>
    <name type="common">Common liverwort</name>
    <name type="synonym">Marchantia aquatica</name>
    <dbReference type="NCBI Taxonomy" id="3197"/>
    <lineage>
        <taxon>Eukaryota</taxon>
        <taxon>Viridiplantae</taxon>
        <taxon>Streptophyta</taxon>
        <taxon>Embryophyta</taxon>
        <taxon>Marchantiophyta</taxon>
        <taxon>Marchantiopsida</taxon>
        <taxon>Marchantiidae</taxon>
        <taxon>Marchantiales</taxon>
        <taxon>Marchantiaceae</taxon>
        <taxon>Marchantia</taxon>
    </lineage>
</organism>
<feature type="compositionally biased region" description="Basic residues" evidence="1">
    <location>
        <begin position="99"/>
        <end position="108"/>
    </location>
</feature>
<evidence type="ECO:0000313" key="2">
    <source>
        <dbReference type="EMBL" id="PTQ41053.1"/>
    </source>
</evidence>
<feature type="compositionally biased region" description="Gly residues" evidence="1">
    <location>
        <begin position="109"/>
        <end position="118"/>
    </location>
</feature>